<feature type="domain" description="NAD-dependent epimerase/dehydratase" evidence="1">
    <location>
        <begin position="2"/>
        <end position="44"/>
    </location>
</feature>
<evidence type="ECO:0000313" key="3">
    <source>
        <dbReference type="Proteomes" id="UP001519310"/>
    </source>
</evidence>
<sequence>MITVTGATGNVGRPLTQALAAAGEQVTAVSRHAAAVPNGVRHRLLGTSAIRPTSFCGSPVAGDGSV</sequence>
<organism evidence="2 3">
    <name type="scientific">Streptomyces avidinii</name>
    <dbReference type="NCBI Taxonomy" id="1895"/>
    <lineage>
        <taxon>Bacteria</taxon>
        <taxon>Bacillati</taxon>
        <taxon>Actinomycetota</taxon>
        <taxon>Actinomycetes</taxon>
        <taxon>Kitasatosporales</taxon>
        <taxon>Streptomycetaceae</taxon>
        <taxon>Streptomyces</taxon>
    </lineage>
</organism>
<name>A0ABS4KXE6_STRAV</name>
<proteinExistence type="predicted"/>
<dbReference type="Proteomes" id="UP001519310">
    <property type="component" value="Unassembled WGS sequence"/>
</dbReference>
<reference evidence="2 3" key="1">
    <citation type="submission" date="2021-03" db="EMBL/GenBank/DDBJ databases">
        <title>Genomic Encyclopedia of Type Strains, Phase IV (KMG-IV): sequencing the most valuable type-strain genomes for metagenomic binning, comparative biology and taxonomic classification.</title>
        <authorList>
            <person name="Goeker M."/>
        </authorList>
    </citation>
    <scope>NUCLEOTIDE SEQUENCE [LARGE SCALE GENOMIC DNA]</scope>
    <source>
        <strain evidence="2 3">DSM 40526</strain>
    </source>
</reference>
<comment type="caution">
    <text evidence="2">The sequence shown here is derived from an EMBL/GenBank/DDBJ whole genome shotgun (WGS) entry which is preliminary data.</text>
</comment>
<dbReference type="InterPro" id="IPR036291">
    <property type="entry name" value="NAD(P)-bd_dom_sf"/>
</dbReference>
<protein>
    <submittedName>
        <fullName evidence="2">Uncharacterized protein YbjT (DUF2867 family)</fullName>
    </submittedName>
</protein>
<dbReference type="SUPFAM" id="SSF51735">
    <property type="entry name" value="NAD(P)-binding Rossmann-fold domains"/>
    <property type="match status" value="1"/>
</dbReference>
<evidence type="ECO:0000313" key="2">
    <source>
        <dbReference type="EMBL" id="MBP2034698.1"/>
    </source>
</evidence>
<accession>A0ABS4KXE6</accession>
<dbReference type="Gene3D" id="3.40.50.720">
    <property type="entry name" value="NAD(P)-binding Rossmann-like Domain"/>
    <property type="match status" value="1"/>
</dbReference>
<dbReference type="InterPro" id="IPR001509">
    <property type="entry name" value="Epimerase_deHydtase"/>
</dbReference>
<evidence type="ECO:0000259" key="1">
    <source>
        <dbReference type="Pfam" id="PF01370"/>
    </source>
</evidence>
<dbReference type="EMBL" id="JAGGLQ010000001">
    <property type="protein sequence ID" value="MBP2034698.1"/>
    <property type="molecule type" value="Genomic_DNA"/>
</dbReference>
<gene>
    <name evidence="2" type="ORF">J2Z77_000482</name>
</gene>
<dbReference type="Pfam" id="PF01370">
    <property type="entry name" value="Epimerase"/>
    <property type="match status" value="1"/>
</dbReference>
<keyword evidence="3" id="KW-1185">Reference proteome</keyword>